<organism evidence="7 8">
    <name type="scientific">Phaseolus angularis</name>
    <name type="common">Azuki bean</name>
    <name type="synonym">Vigna angularis</name>
    <dbReference type="NCBI Taxonomy" id="3914"/>
    <lineage>
        <taxon>Eukaryota</taxon>
        <taxon>Viridiplantae</taxon>
        <taxon>Streptophyta</taxon>
        <taxon>Embryophyta</taxon>
        <taxon>Tracheophyta</taxon>
        <taxon>Spermatophyta</taxon>
        <taxon>Magnoliopsida</taxon>
        <taxon>eudicotyledons</taxon>
        <taxon>Gunneridae</taxon>
        <taxon>Pentapetalae</taxon>
        <taxon>rosids</taxon>
        <taxon>fabids</taxon>
        <taxon>Fabales</taxon>
        <taxon>Fabaceae</taxon>
        <taxon>Papilionoideae</taxon>
        <taxon>50 kb inversion clade</taxon>
        <taxon>NPAAA clade</taxon>
        <taxon>indigoferoid/millettioid clade</taxon>
        <taxon>Phaseoleae</taxon>
        <taxon>Vigna</taxon>
    </lineage>
</organism>
<protein>
    <recommendedName>
        <fullName evidence="5">Pectinesterase inhibitor domain-containing protein</fullName>
    </recommendedName>
</protein>
<comment type="similarity">
    <text evidence="3">Belongs to the PMEI family.</text>
</comment>
<evidence type="ECO:0000313" key="9">
    <source>
        <dbReference type="Proteomes" id="UP000743370"/>
    </source>
</evidence>
<dbReference type="OMA" id="CDTKAYD"/>
<dbReference type="PANTHER" id="PTHR36710">
    <property type="entry name" value="PECTINESTERASE INHIBITOR-LIKE"/>
    <property type="match status" value="1"/>
</dbReference>
<evidence type="ECO:0000313" key="6">
    <source>
        <dbReference type="EMBL" id="KAG2405229.1"/>
    </source>
</evidence>
<evidence type="ECO:0000256" key="1">
    <source>
        <dbReference type="ARBA" id="ARBA00022729"/>
    </source>
</evidence>
<dbReference type="InterPro" id="IPR035513">
    <property type="entry name" value="Invertase/methylesterase_inhib"/>
</dbReference>
<dbReference type="CDD" id="cd15797">
    <property type="entry name" value="PMEI"/>
    <property type="match status" value="1"/>
</dbReference>
<evidence type="ECO:0000313" key="7">
    <source>
        <dbReference type="EMBL" id="KOM38406.1"/>
    </source>
</evidence>
<dbReference type="EMBL" id="CM003373">
    <property type="protein sequence ID" value="KOM38406.1"/>
    <property type="molecule type" value="Genomic_DNA"/>
</dbReference>
<dbReference type="GO" id="GO:0046910">
    <property type="term" value="F:pectinesterase inhibitor activity"/>
    <property type="evidence" value="ECO:0007669"/>
    <property type="project" value="InterPro"/>
</dbReference>
<dbReference type="Proteomes" id="UP000053144">
    <property type="component" value="Chromosome 3"/>
</dbReference>
<dbReference type="Gramene" id="KOM38406">
    <property type="protein sequence ID" value="KOM38406"/>
    <property type="gene ID" value="LR48_Vigan03g178800"/>
</dbReference>
<feature type="chain" id="PRO_5005595647" description="Pectinesterase inhibitor domain-containing protein" evidence="4">
    <location>
        <begin position="26"/>
        <end position="175"/>
    </location>
</feature>
<dbReference type="Proteomes" id="UP000743370">
    <property type="component" value="Unassembled WGS sequence"/>
</dbReference>
<dbReference type="InterPro" id="IPR006501">
    <property type="entry name" value="Pectinesterase_inhib_dom"/>
</dbReference>
<accession>A0A0L9U6L1</accession>
<evidence type="ECO:0000259" key="5">
    <source>
        <dbReference type="Pfam" id="PF04043"/>
    </source>
</evidence>
<name>A0A0L9U6L1_PHAAN</name>
<keyword evidence="2" id="KW-1015">Disulfide bond</keyword>
<reference evidence="7" key="2">
    <citation type="submission" date="2015-02" db="EMBL/GenBank/DDBJ databases">
        <authorList>
            <person name="Chooi Y.-H."/>
        </authorList>
    </citation>
    <scope>NUCLEOTIDE SEQUENCE</scope>
    <source>
        <tissue evidence="7">Seedling</tissue>
    </source>
</reference>
<evidence type="ECO:0000256" key="4">
    <source>
        <dbReference type="SAM" id="SignalP"/>
    </source>
</evidence>
<dbReference type="SUPFAM" id="SSF101148">
    <property type="entry name" value="Plant invertase/pectin methylesterase inhibitor"/>
    <property type="match status" value="1"/>
</dbReference>
<dbReference type="InterPro" id="IPR034086">
    <property type="entry name" value="PMEI_plant"/>
</dbReference>
<feature type="signal peptide" evidence="4">
    <location>
        <begin position="1"/>
        <end position="25"/>
    </location>
</feature>
<proteinExistence type="inferred from homology"/>
<dbReference type="PANTHER" id="PTHR36710:SF4">
    <property type="entry name" value="PLANT INVERTASE_PECTIN METHYLESTERASE INHIBITOR SUPERFAMILY PROTEIN"/>
    <property type="match status" value="1"/>
</dbReference>
<feature type="domain" description="Pectinesterase inhibitor" evidence="5">
    <location>
        <begin position="30"/>
        <end position="146"/>
    </location>
</feature>
<dbReference type="EMBL" id="JABFOF010000002">
    <property type="protein sequence ID" value="KAG2405229.1"/>
    <property type="molecule type" value="Genomic_DNA"/>
</dbReference>
<evidence type="ECO:0000313" key="8">
    <source>
        <dbReference type="Proteomes" id="UP000053144"/>
    </source>
</evidence>
<dbReference type="NCBIfam" id="TIGR01614">
    <property type="entry name" value="PME_inhib"/>
    <property type="match status" value="1"/>
</dbReference>
<reference evidence="8" key="1">
    <citation type="journal article" date="2015" name="Proc. Natl. Acad. Sci. U.S.A.">
        <title>Genome sequencing of adzuki bean (Vigna angularis) provides insight into high starch and low fat accumulation and domestication.</title>
        <authorList>
            <person name="Yang K."/>
            <person name="Tian Z."/>
            <person name="Chen C."/>
            <person name="Luo L."/>
            <person name="Zhao B."/>
            <person name="Wang Z."/>
            <person name="Yu L."/>
            <person name="Li Y."/>
            <person name="Sun Y."/>
            <person name="Li W."/>
            <person name="Chen Y."/>
            <person name="Li Y."/>
            <person name="Zhang Y."/>
            <person name="Ai D."/>
            <person name="Zhao J."/>
            <person name="Shang C."/>
            <person name="Ma Y."/>
            <person name="Wu B."/>
            <person name="Wang M."/>
            <person name="Gao L."/>
            <person name="Sun D."/>
            <person name="Zhang P."/>
            <person name="Guo F."/>
            <person name="Wang W."/>
            <person name="Li Y."/>
            <person name="Wang J."/>
            <person name="Varshney R.K."/>
            <person name="Wang J."/>
            <person name="Ling H.Q."/>
            <person name="Wan P."/>
        </authorList>
    </citation>
    <scope>NUCLEOTIDE SEQUENCE</scope>
    <source>
        <strain evidence="8">cv. Jingnong 6</strain>
    </source>
</reference>
<dbReference type="AlphaFoldDB" id="A0A0L9U6L1"/>
<dbReference type="Gene3D" id="1.20.140.40">
    <property type="entry name" value="Invertase/pectin methylesterase inhibitor family protein"/>
    <property type="match status" value="1"/>
</dbReference>
<reference evidence="6 9" key="3">
    <citation type="submission" date="2020-05" db="EMBL/GenBank/DDBJ databases">
        <title>Vigna angularis (adzuki bean) Var. LongXiaoDou No. 4 denovo assembly.</title>
        <authorList>
            <person name="Xiang H."/>
        </authorList>
    </citation>
    <scope>NUCLEOTIDE SEQUENCE [LARGE SCALE GENOMIC DNA]</scope>
    <source>
        <tissue evidence="6">Leaf</tissue>
    </source>
</reference>
<evidence type="ECO:0000256" key="3">
    <source>
        <dbReference type="ARBA" id="ARBA00038471"/>
    </source>
</evidence>
<sequence length="175" mass="19280">MVHSFAKQSLLLVTLLCFVFSLCSARTVQIGDICSKHNNPSICNAIILSVPGTNQGVDIGSVSLNLINMAHVNAFDTITLINEIIRNSSDPQTHQRYSSCTMDYTDVLLALSQAKESYSSGNYSDMNFNAAVVTKDVKDCDTKAYDSSQVRINNQYLADFIMIIMILSDFLAGKY</sequence>
<dbReference type="InterPro" id="IPR052421">
    <property type="entry name" value="PCW_Enzyme_Inhibitor"/>
</dbReference>
<keyword evidence="1 4" id="KW-0732">Signal</keyword>
<gene>
    <name evidence="6" type="ORF">HKW66_Vig0044840</name>
    <name evidence="7" type="ORF">LR48_Vigan03g178800</name>
</gene>
<evidence type="ECO:0000256" key="2">
    <source>
        <dbReference type="ARBA" id="ARBA00023157"/>
    </source>
</evidence>
<dbReference type="Pfam" id="PF04043">
    <property type="entry name" value="PMEI"/>
    <property type="match status" value="1"/>
</dbReference>